<evidence type="ECO:0000313" key="1">
    <source>
        <dbReference type="EMBL" id="MCI54274.1"/>
    </source>
</evidence>
<accession>A0A392T1B3</accession>
<dbReference type="AlphaFoldDB" id="A0A392T1B3"/>
<proteinExistence type="predicted"/>
<reference evidence="1 2" key="1">
    <citation type="journal article" date="2018" name="Front. Plant Sci.">
        <title>Red Clover (Trifolium pratense) and Zigzag Clover (T. medium) - A Picture of Genomic Similarities and Differences.</title>
        <authorList>
            <person name="Dluhosova J."/>
            <person name="Istvanek J."/>
            <person name="Nedelnik J."/>
            <person name="Repkova J."/>
        </authorList>
    </citation>
    <scope>NUCLEOTIDE SEQUENCE [LARGE SCALE GENOMIC DNA]</scope>
    <source>
        <strain evidence="2">cv. 10/8</strain>
        <tissue evidence="1">Leaf</tissue>
    </source>
</reference>
<evidence type="ECO:0000313" key="2">
    <source>
        <dbReference type="Proteomes" id="UP000265520"/>
    </source>
</evidence>
<organism evidence="1 2">
    <name type="scientific">Trifolium medium</name>
    <dbReference type="NCBI Taxonomy" id="97028"/>
    <lineage>
        <taxon>Eukaryota</taxon>
        <taxon>Viridiplantae</taxon>
        <taxon>Streptophyta</taxon>
        <taxon>Embryophyta</taxon>
        <taxon>Tracheophyta</taxon>
        <taxon>Spermatophyta</taxon>
        <taxon>Magnoliopsida</taxon>
        <taxon>eudicotyledons</taxon>
        <taxon>Gunneridae</taxon>
        <taxon>Pentapetalae</taxon>
        <taxon>rosids</taxon>
        <taxon>fabids</taxon>
        <taxon>Fabales</taxon>
        <taxon>Fabaceae</taxon>
        <taxon>Papilionoideae</taxon>
        <taxon>50 kb inversion clade</taxon>
        <taxon>NPAAA clade</taxon>
        <taxon>Hologalegina</taxon>
        <taxon>IRL clade</taxon>
        <taxon>Trifolieae</taxon>
        <taxon>Trifolium</taxon>
    </lineage>
</organism>
<sequence length="93" mass="10320">MKEAKRPRSDKDEKKAAENVGIPIGQVKETIEVAKEVRVGEVLVPLASQKENAGYAGASDKRVGKTTGFIEQHPEKEPVADANVYVRKYTPRW</sequence>
<keyword evidence="2" id="KW-1185">Reference proteome</keyword>
<comment type="caution">
    <text evidence="1">The sequence shown here is derived from an EMBL/GenBank/DDBJ whole genome shotgun (WGS) entry which is preliminary data.</text>
</comment>
<dbReference type="EMBL" id="LXQA010476718">
    <property type="protein sequence ID" value="MCI54274.1"/>
    <property type="molecule type" value="Genomic_DNA"/>
</dbReference>
<name>A0A392T1B3_9FABA</name>
<feature type="non-terminal residue" evidence="1">
    <location>
        <position position="93"/>
    </location>
</feature>
<protein>
    <submittedName>
        <fullName evidence="1">Uncharacterized protein</fullName>
    </submittedName>
</protein>
<dbReference type="Proteomes" id="UP000265520">
    <property type="component" value="Unassembled WGS sequence"/>
</dbReference>